<evidence type="ECO:0000256" key="4">
    <source>
        <dbReference type="ARBA" id="ARBA00023136"/>
    </source>
</evidence>
<evidence type="ECO:0000256" key="3">
    <source>
        <dbReference type="ARBA" id="ARBA00022989"/>
    </source>
</evidence>
<keyword evidence="9" id="KW-1185">Reference proteome</keyword>
<sequence length="265" mass="29221">MPLVMPLVEEIRERMLEKCPLMRVYDVEGLDGGNNKNNDSNYISVEKECGDDEESGGEEIGPMLMLRRVEFWLYFFAYLFGATLGLVYLNNLGQISESRGCLQTSSLVSLASAFGFFGRLLPSLINYFFSKKKCTVSTVMAMGAMMAPMCGAFFILAINRHDFVLYIATAIIGICTGAITSISVSTTTELFGAKNFGVNHNIVVLNIPIGSFLFGDFAALVYNINEGYGQDSCLGHECYQTTFLIWSILCVSGTLMALSLHLRTK</sequence>
<feature type="transmembrane region" description="Helical" evidence="6">
    <location>
        <begin position="163"/>
        <end position="182"/>
    </location>
</feature>
<feature type="transmembrane region" description="Helical" evidence="6">
    <location>
        <begin position="244"/>
        <end position="262"/>
    </location>
</feature>
<feature type="transmembrane region" description="Helical" evidence="6">
    <location>
        <begin position="71"/>
        <end position="89"/>
    </location>
</feature>
<reference evidence="8" key="1">
    <citation type="submission" date="2020-07" db="EMBL/GenBank/DDBJ databases">
        <title>Ethylene signaling mediates host invasion by parasitic plants.</title>
        <authorList>
            <person name="Yoshida S."/>
        </authorList>
    </citation>
    <scope>NUCLEOTIDE SEQUENCE</scope>
    <source>
        <strain evidence="8">Okayama</strain>
    </source>
</reference>
<feature type="transmembrane region" description="Helical" evidence="6">
    <location>
        <begin position="203"/>
        <end position="224"/>
    </location>
</feature>
<evidence type="ECO:0000313" key="8">
    <source>
        <dbReference type="EMBL" id="GFP85148.1"/>
    </source>
</evidence>
<dbReference type="GO" id="GO:0016020">
    <property type="term" value="C:membrane"/>
    <property type="evidence" value="ECO:0007669"/>
    <property type="project" value="UniProtKB-SubCell"/>
</dbReference>
<dbReference type="Pfam" id="PF23262">
    <property type="entry name" value="NFD4_C"/>
    <property type="match status" value="1"/>
</dbReference>
<dbReference type="InterPro" id="IPR056555">
    <property type="entry name" value="NFD4_C"/>
</dbReference>
<comment type="similarity">
    <text evidence="5">Belongs to the major facilitator superfamily. Phosphate:H(+) symporter (TC 2.A.1.9) family.</text>
</comment>
<evidence type="ECO:0000256" key="5">
    <source>
        <dbReference type="ARBA" id="ARBA00044504"/>
    </source>
</evidence>
<keyword evidence="4 6" id="KW-0472">Membrane</keyword>
<feature type="transmembrane region" description="Helical" evidence="6">
    <location>
        <begin position="136"/>
        <end position="157"/>
    </location>
</feature>
<dbReference type="AlphaFoldDB" id="A0A830BJ75"/>
<evidence type="ECO:0000256" key="6">
    <source>
        <dbReference type="SAM" id="Phobius"/>
    </source>
</evidence>
<comment type="caution">
    <text evidence="8">The sequence shown here is derived from an EMBL/GenBank/DDBJ whole genome shotgun (WGS) entry which is preliminary data.</text>
</comment>
<organism evidence="8 9">
    <name type="scientific">Phtheirospermum japonicum</name>
    <dbReference type="NCBI Taxonomy" id="374723"/>
    <lineage>
        <taxon>Eukaryota</taxon>
        <taxon>Viridiplantae</taxon>
        <taxon>Streptophyta</taxon>
        <taxon>Embryophyta</taxon>
        <taxon>Tracheophyta</taxon>
        <taxon>Spermatophyta</taxon>
        <taxon>Magnoliopsida</taxon>
        <taxon>eudicotyledons</taxon>
        <taxon>Gunneridae</taxon>
        <taxon>Pentapetalae</taxon>
        <taxon>asterids</taxon>
        <taxon>lamiids</taxon>
        <taxon>Lamiales</taxon>
        <taxon>Orobanchaceae</taxon>
        <taxon>Orobanchaceae incertae sedis</taxon>
        <taxon>Phtheirospermum</taxon>
    </lineage>
</organism>
<dbReference type="OrthoDB" id="410267at2759"/>
<keyword evidence="3 6" id="KW-1133">Transmembrane helix</keyword>
<evidence type="ECO:0000313" key="9">
    <source>
        <dbReference type="Proteomes" id="UP000653305"/>
    </source>
</evidence>
<dbReference type="SUPFAM" id="SSF103473">
    <property type="entry name" value="MFS general substrate transporter"/>
    <property type="match status" value="1"/>
</dbReference>
<name>A0A830BJ75_9LAMI</name>
<dbReference type="Gene3D" id="1.20.1250.20">
    <property type="entry name" value="MFS general substrate transporter like domains"/>
    <property type="match status" value="1"/>
</dbReference>
<feature type="domain" description="NFD4 C-terminal" evidence="7">
    <location>
        <begin position="58"/>
        <end position="265"/>
    </location>
</feature>
<evidence type="ECO:0000256" key="1">
    <source>
        <dbReference type="ARBA" id="ARBA00004141"/>
    </source>
</evidence>
<accession>A0A830BJ75</accession>
<evidence type="ECO:0000259" key="7">
    <source>
        <dbReference type="Pfam" id="PF23262"/>
    </source>
</evidence>
<gene>
    <name evidence="8" type="ORF">PHJA_000658600</name>
</gene>
<dbReference type="PANTHER" id="PTHR21576:SF11">
    <property type="entry name" value="MAJOR FACILITATOR SUPERFAMILY PROTEIN"/>
    <property type="match status" value="1"/>
</dbReference>
<protein>
    <recommendedName>
        <fullName evidence="7">NFD4 C-terminal domain-containing protein</fullName>
    </recommendedName>
</protein>
<keyword evidence="2 6" id="KW-0812">Transmembrane</keyword>
<proteinExistence type="inferred from homology"/>
<dbReference type="PANTHER" id="PTHR21576">
    <property type="entry name" value="UNCHARACTERIZED NODULIN-LIKE PROTEIN"/>
    <property type="match status" value="1"/>
</dbReference>
<dbReference type="Proteomes" id="UP000653305">
    <property type="component" value="Unassembled WGS sequence"/>
</dbReference>
<dbReference type="EMBL" id="BMAC01000100">
    <property type="protein sequence ID" value="GFP85148.1"/>
    <property type="molecule type" value="Genomic_DNA"/>
</dbReference>
<feature type="transmembrane region" description="Helical" evidence="6">
    <location>
        <begin position="109"/>
        <end position="129"/>
    </location>
</feature>
<evidence type="ECO:0000256" key="2">
    <source>
        <dbReference type="ARBA" id="ARBA00022692"/>
    </source>
</evidence>
<comment type="subcellular location">
    <subcellularLocation>
        <location evidence="1">Membrane</location>
        <topology evidence="1">Multi-pass membrane protein</topology>
    </subcellularLocation>
</comment>
<dbReference type="InterPro" id="IPR036259">
    <property type="entry name" value="MFS_trans_sf"/>
</dbReference>